<dbReference type="EMBL" id="JAOQJL010000001">
    <property type="protein sequence ID" value="MCU6763825.1"/>
    <property type="molecule type" value="Genomic_DNA"/>
</dbReference>
<dbReference type="PROSITE" id="PS50943">
    <property type="entry name" value="HTH_CROC1"/>
    <property type="match status" value="1"/>
</dbReference>
<accession>A0ABT2TNN0</accession>
<dbReference type="RefSeq" id="WP_158420021.1">
    <property type="nucleotide sequence ID" value="NZ_JAOQJL010000001.1"/>
</dbReference>
<feature type="transmembrane region" description="Helical" evidence="2">
    <location>
        <begin position="226"/>
        <end position="247"/>
    </location>
</feature>
<dbReference type="InterPro" id="IPR001387">
    <property type="entry name" value="Cro/C1-type_HTH"/>
</dbReference>
<dbReference type="Gene3D" id="1.10.260.40">
    <property type="entry name" value="lambda repressor-like DNA-binding domains"/>
    <property type="match status" value="1"/>
</dbReference>
<feature type="transmembrane region" description="Helical" evidence="2">
    <location>
        <begin position="274"/>
        <end position="295"/>
    </location>
</feature>
<gene>
    <name evidence="4" type="ORF">OCV61_00165</name>
</gene>
<sequence length="331" mass="36478">MILADKIMNLRKKAGWSQEELAEQLNVTRQSVSKWEGARAVPDMEKVVQMSRIFGVSTDYLLKDEIEEDNPEDNVQVISEQPLRKVTMEEASEYLECSKKSAPKIAFATFLCVISPITLLLLGGLSETKIIKLTENSAGGIGLCVLLLLVASATGIFISCSAKVKCYDFLEKEPFETEYGVTGMVKEKKNQYHPTYVRLNLIGTVFCILAAVPLFAVMSIADKDIFYINAVCLLLLMVACGCYAFAYGGTRNSAMEKLLEEGDYTRSRKAKKGLISAVSVSYWLIVTAVFLAAILPAKSSYKGSSWIIWPIAGVLYGAVASILNISFKHNE</sequence>
<proteinExistence type="predicted"/>
<dbReference type="PANTHER" id="PTHR46558:SF13">
    <property type="entry name" value="HTH-TYPE TRANSCRIPTIONAL REGULATOR IMMR"/>
    <property type="match status" value="1"/>
</dbReference>
<comment type="caution">
    <text evidence="4">The sequence shown here is derived from an EMBL/GenBank/DDBJ whole genome shotgun (WGS) entry which is preliminary data.</text>
</comment>
<dbReference type="SMART" id="SM00530">
    <property type="entry name" value="HTH_XRE"/>
    <property type="match status" value="1"/>
</dbReference>
<feature type="transmembrane region" description="Helical" evidence="2">
    <location>
        <begin position="105"/>
        <end position="125"/>
    </location>
</feature>
<dbReference type="Pfam" id="PF01381">
    <property type="entry name" value="HTH_3"/>
    <property type="match status" value="1"/>
</dbReference>
<feature type="domain" description="HTH cro/C1-type" evidence="3">
    <location>
        <begin position="7"/>
        <end position="61"/>
    </location>
</feature>
<keyword evidence="1" id="KW-0238">DNA-binding</keyword>
<feature type="transmembrane region" description="Helical" evidence="2">
    <location>
        <begin position="196"/>
        <end position="220"/>
    </location>
</feature>
<dbReference type="Proteomes" id="UP001652409">
    <property type="component" value="Unassembled WGS sequence"/>
</dbReference>
<dbReference type="CDD" id="cd00093">
    <property type="entry name" value="HTH_XRE"/>
    <property type="match status" value="1"/>
</dbReference>
<feature type="transmembrane region" description="Helical" evidence="2">
    <location>
        <begin position="137"/>
        <end position="158"/>
    </location>
</feature>
<evidence type="ECO:0000313" key="5">
    <source>
        <dbReference type="Proteomes" id="UP001652409"/>
    </source>
</evidence>
<dbReference type="PANTHER" id="PTHR46558">
    <property type="entry name" value="TRACRIPTIONAL REGULATORY PROTEIN-RELATED-RELATED"/>
    <property type="match status" value="1"/>
</dbReference>
<keyword evidence="2" id="KW-0812">Transmembrane</keyword>
<name>A0ABT2TNN0_9FIRM</name>
<dbReference type="InterPro" id="IPR010982">
    <property type="entry name" value="Lambda_DNA-bd_dom_sf"/>
</dbReference>
<reference evidence="4 5" key="1">
    <citation type="journal article" date="2021" name="ISME Commun">
        <title>Automated analysis of genomic sequences facilitates high-throughput and comprehensive description of bacteria.</title>
        <authorList>
            <person name="Hitch T.C.A."/>
        </authorList>
    </citation>
    <scope>NUCLEOTIDE SEQUENCE [LARGE SCALE GENOMIC DNA]</scope>
    <source>
        <strain evidence="4 5">Sanger_23</strain>
    </source>
</reference>
<dbReference type="SUPFAM" id="SSF47413">
    <property type="entry name" value="lambda repressor-like DNA-binding domains"/>
    <property type="match status" value="1"/>
</dbReference>
<evidence type="ECO:0000256" key="2">
    <source>
        <dbReference type="SAM" id="Phobius"/>
    </source>
</evidence>
<feature type="transmembrane region" description="Helical" evidence="2">
    <location>
        <begin position="307"/>
        <end position="327"/>
    </location>
</feature>
<evidence type="ECO:0000259" key="3">
    <source>
        <dbReference type="PROSITE" id="PS50943"/>
    </source>
</evidence>
<keyword evidence="5" id="KW-1185">Reference proteome</keyword>
<protein>
    <submittedName>
        <fullName evidence="4">Helix-turn-helix domain-containing protein</fullName>
    </submittedName>
</protein>
<organism evidence="4 5">
    <name type="scientific">Blautia ammoniilytica</name>
    <dbReference type="NCBI Taxonomy" id="2981782"/>
    <lineage>
        <taxon>Bacteria</taxon>
        <taxon>Bacillati</taxon>
        <taxon>Bacillota</taxon>
        <taxon>Clostridia</taxon>
        <taxon>Lachnospirales</taxon>
        <taxon>Lachnospiraceae</taxon>
        <taxon>Blautia</taxon>
    </lineage>
</organism>
<keyword evidence="2" id="KW-0472">Membrane</keyword>
<evidence type="ECO:0000313" key="4">
    <source>
        <dbReference type="EMBL" id="MCU6763825.1"/>
    </source>
</evidence>
<evidence type="ECO:0000256" key="1">
    <source>
        <dbReference type="ARBA" id="ARBA00023125"/>
    </source>
</evidence>
<keyword evidence="2" id="KW-1133">Transmembrane helix</keyword>